<dbReference type="InterPro" id="IPR032697">
    <property type="entry name" value="SQ_cyclase_N"/>
</dbReference>
<evidence type="ECO:0000256" key="3">
    <source>
        <dbReference type="ARBA" id="ARBA00022737"/>
    </source>
</evidence>
<proteinExistence type="inferred from homology"/>
<comment type="similarity">
    <text evidence="2">Belongs to the terpene cyclase/mutase family.</text>
</comment>
<dbReference type="PANTHER" id="PTHR11764">
    <property type="entry name" value="TERPENE CYCLASE/MUTASE FAMILY MEMBER"/>
    <property type="match status" value="1"/>
</dbReference>
<dbReference type="GO" id="GO:0005811">
    <property type="term" value="C:lipid droplet"/>
    <property type="evidence" value="ECO:0007669"/>
    <property type="project" value="InterPro"/>
</dbReference>
<evidence type="ECO:0000259" key="6">
    <source>
        <dbReference type="Pfam" id="PF13249"/>
    </source>
</evidence>
<evidence type="ECO:0000313" key="8">
    <source>
        <dbReference type="Proteomes" id="UP000322267"/>
    </source>
</evidence>
<keyword evidence="3" id="KW-0677">Repeat</keyword>
<evidence type="ECO:0000259" key="5">
    <source>
        <dbReference type="Pfam" id="PF13243"/>
    </source>
</evidence>
<feature type="domain" description="Squalene cyclase N-terminal" evidence="6">
    <location>
        <begin position="9"/>
        <end position="288"/>
    </location>
</feature>
<dbReference type="EMBL" id="VTEI01000002">
    <property type="protein sequence ID" value="TYS19128.1"/>
    <property type="molecule type" value="Genomic_DNA"/>
</dbReference>
<dbReference type="UniPathway" id="UPA00337"/>
<sequence length="624" mass="70782">MEVNIEEQITRIRDRLTAGQQSDGSWHYCFENSLMTDAYMIVLMKSLGIKKKKLTEELGTRLLSKQTTEGHWKIFNDEEEGNLSATVEAYFALLWSGTAKKADKNMVKARSYILSRGGLDKVHSMTKFMLAVHGQYPWDRFFPVPAEIILLPSYFPVSFMDFSAYARVHMAPLLLLKSEEYIRKSFLPPDFSDLLTEKEADLFFRKNERIFVDSLTKGLEAIAAVPANLRKLSKKAAMDYMLSRIEIDGSLYSYFSSTFYMIFALLSQGYSREHPLIVEAVKALMSYQCKGKGFPHIQNSTSTVWDTALITHALQTSGMDYGTKPIVMANEYLFKQQHYKKGDWALEAPGTIPGGWGFSHSNTINPDVDDTTAALRAVKSEAFQDSKKYAAWEKGVKWALAMQNEDGGWPAFEKNKNKEILSWVPMDGAEDAALDKSCADLTGRTLEFLCKDAGMIWKSKQVKMGIDWLMRHQEKNGSWYGKWGICYIYGTWAALTGLSAAGVRNGEDAIVRAKKWLCQIQNSDGGWGESCRSDKEKRYISLGSSTPSQTAWALDALIAASDFPTKEIRRGMEALLILIQSDDWRTKYPTGSGLPGRFYIHYHSYNYIWPLLTLSNYKNKFIEK</sequence>
<dbReference type="Pfam" id="PF13243">
    <property type="entry name" value="SQHop_cyclase_C"/>
    <property type="match status" value="1"/>
</dbReference>
<reference evidence="7 8" key="1">
    <citation type="submission" date="2019-08" db="EMBL/GenBank/DDBJ databases">
        <title>Bacillus genomes from the desert of Cuatro Cienegas, Coahuila.</title>
        <authorList>
            <person name="Olmedo-Alvarez G."/>
        </authorList>
    </citation>
    <scope>NUCLEOTIDE SEQUENCE [LARGE SCALE GENOMIC DNA]</scope>
    <source>
        <strain evidence="7 8">CH34_1T</strain>
    </source>
</reference>
<evidence type="ECO:0000313" key="7">
    <source>
        <dbReference type="EMBL" id="TYS19128.1"/>
    </source>
</evidence>
<feature type="domain" description="Squalene cyclase C-terminal" evidence="5">
    <location>
        <begin position="302"/>
        <end position="619"/>
    </location>
</feature>
<dbReference type="NCBIfam" id="TIGR01787">
    <property type="entry name" value="squalene_cyclas"/>
    <property type="match status" value="1"/>
</dbReference>
<dbReference type="PANTHER" id="PTHR11764:SF20">
    <property type="entry name" value="LANOSTEROL SYNTHASE"/>
    <property type="match status" value="1"/>
</dbReference>
<dbReference type="NCBIfam" id="TIGR01507">
    <property type="entry name" value="hopene_cyclase"/>
    <property type="match status" value="1"/>
</dbReference>
<dbReference type="SUPFAM" id="SSF48239">
    <property type="entry name" value="Terpenoid cyclases/Protein prenyltransferases"/>
    <property type="match status" value="2"/>
</dbReference>
<gene>
    <name evidence="7" type="primary">shc</name>
    <name evidence="7" type="ORF">FZC78_04350</name>
</gene>
<dbReference type="Proteomes" id="UP000322267">
    <property type="component" value="Unassembled WGS sequence"/>
</dbReference>
<organism evidence="7 8">
    <name type="scientific">Rossellomorea vietnamensis</name>
    <dbReference type="NCBI Taxonomy" id="218284"/>
    <lineage>
        <taxon>Bacteria</taxon>
        <taxon>Bacillati</taxon>
        <taxon>Bacillota</taxon>
        <taxon>Bacilli</taxon>
        <taxon>Bacillales</taxon>
        <taxon>Bacillaceae</taxon>
        <taxon>Rossellomorea</taxon>
    </lineage>
</organism>
<evidence type="ECO:0000256" key="4">
    <source>
        <dbReference type="ARBA" id="ARBA00023235"/>
    </source>
</evidence>
<evidence type="ECO:0000256" key="1">
    <source>
        <dbReference type="ARBA" id="ARBA00004999"/>
    </source>
</evidence>
<comment type="pathway">
    <text evidence="1">Secondary metabolite biosynthesis; hopanoid biosynthesis.</text>
</comment>
<dbReference type="InterPro" id="IPR018333">
    <property type="entry name" value="Squalene_cyclase"/>
</dbReference>
<dbReference type="Pfam" id="PF13249">
    <property type="entry name" value="SQHop_cyclase_N"/>
    <property type="match status" value="1"/>
</dbReference>
<evidence type="ECO:0000256" key="2">
    <source>
        <dbReference type="ARBA" id="ARBA00009755"/>
    </source>
</evidence>
<dbReference type="Gene3D" id="1.50.10.20">
    <property type="match status" value="2"/>
</dbReference>
<comment type="caution">
    <text evidence="7">The sequence shown here is derived from an EMBL/GenBank/DDBJ whole genome shotgun (WGS) entry which is preliminary data.</text>
</comment>
<dbReference type="OrthoDB" id="9758578at2"/>
<dbReference type="GO" id="GO:0051007">
    <property type="term" value="F:squalene-hopene cyclase activity"/>
    <property type="evidence" value="ECO:0007669"/>
    <property type="project" value="UniProtKB-EC"/>
</dbReference>
<dbReference type="AlphaFoldDB" id="A0A5D4NZY6"/>
<accession>A0A5D4NZY6</accession>
<keyword evidence="4 7" id="KW-0413">Isomerase</keyword>
<dbReference type="EC" id="5.4.99.17" evidence="7"/>
<dbReference type="InterPro" id="IPR032696">
    <property type="entry name" value="SQ_cyclase_C"/>
</dbReference>
<protein>
    <submittedName>
        <fullName evidence="7">Squalene--hopene cyclase</fullName>
        <ecNumber evidence="7">5.4.99.17</ecNumber>
    </submittedName>
</protein>
<dbReference type="GO" id="GO:0016104">
    <property type="term" value="P:triterpenoid biosynthetic process"/>
    <property type="evidence" value="ECO:0007669"/>
    <property type="project" value="InterPro"/>
</dbReference>
<dbReference type="InterPro" id="IPR006400">
    <property type="entry name" value="Hopene-cyclase"/>
</dbReference>
<name>A0A5D4NZY6_9BACI</name>
<dbReference type="InterPro" id="IPR008930">
    <property type="entry name" value="Terpenoid_cyclase/PrenylTrfase"/>
</dbReference>
<dbReference type="SFLD" id="SFLDG01016">
    <property type="entry name" value="Prenyltransferase_Like_2"/>
    <property type="match status" value="1"/>
</dbReference>